<organism evidence="1">
    <name type="scientific">Candidatus Kentrum sp. FM</name>
    <dbReference type="NCBI Taxonomy" id="2126340"/>
    <lineage>
        <taxon>Bacteria</taxon>
        <taxon>Pseudomonadati</taxon>
        <taxon>Pseudomonadota</taxon>
        <taxon>Gammaproteobacteria</taxon>
        <taxon>Candidatus Kentrum</taxon>
    </lineage>
</organism>
<proteinExistence type="predicted"/>
<evidence type="ECO:0000313" key="1">
    <source>
        <dbReference type="EMBL" id="VFJ61794.1"/>
    </source>
</evidence>
<name>A0A450T566_9GAMM</name>
<evidence type="ECO:0000313" key="2">
    <source>
        <dbReference type="EMBL" id="VFJ62415.1"/>
    </source>
</evidence>
<reference evidence="1" key="1">
    <citation type="submission" date="2019-02" db="EMBL/GenBank/DDBJ databases">
        <authorList>
            <person name="Gruber-Vodicka R. H."/>
            <person name="Seah K. B. B."/>
        </authorList>
    </citation>
    <scope>NUCLEOTIDE SEQUENCE</scope>
    <source>
        <strain evidence="2">BECK_BZ163</strain>
        <strain evidence="3">BECK_BZ164</strain>
        <strain evidence="1">BECK_BZ165</strain>
    </source>
</reference>
<dbReference type="EMBL" id="CAADFL010000293">
    <property type="protein sequence ID" value="VFK13761.1"/>
    <property type="molecule type" value="Genomic_DNA"/>
</dbReference>
<dbReference type="AlphaFoldDB" id="A0A450T566"/>
<evidence type="ECO:0000313" key="3">
    <source>
        <dbReference type="EMBL" id="VFK13761.1"/>
    </source>
</evidence>
<dbReference type="EMBL" id="CAADEZ010000306">
    <property type="protein sequence ID" value="VFJ62415.1"/>
    <property type="molecule type" value="Genomic_DNA"/>
</dbReference>
<accession>A0A450T566</accession>
<sequence>MPSSPVSPEASNAIVNGVIEGLRKQIGREPDTETVVEALNRDTVLIYIDI</sequence>
<gene>
    <name evidence="2" type="ORF">BECKFM1743A_GA0114220_103064</name>
    <name evidence="3" type="ORF">BECKFM1743B_GA0114221_102934</name>
    <name evidence="1" type="ORF">BECKFM1743C_GA0114222_103004</name>
</gene>
<dbReference type="EMBL" id="CAADFA010000300">
    <property type="protein sequence ID" value="VFJ61794.1"/>
    <property type="molecule type" value="Genomic_DNA"/>
</dbReference>
<protein>
    <submittedName>
        <fullName evidence="1">Uncharacterized protein</fullName>
    </submittedName>
</protein>